<dbReference type="AlphaFoldDB" id="A0A388JWE3"/>
<organism evidence="2 3">
    <name type="scientific">Chara braunii</name>
    <name type="common">Braun's stonewort</name>
    <dbReference type="NCBI Taxonomy" id="69332"/>
    <lineage>
        <taxon>Eukaryota</taxon>
        <taxon>Viridiplantae</taxon>
        <taxon>Streptophyta</taxon>
        <taxon>Charophyceae</taxon>
        <taxon>Charales</taxon>
        <taxon>Characeae</taxon>
        <taxon>Chara</taxon>
    </lineage>
</organism>
<accession>A0A388JWE3</accession>
<feature type="compositionally biased region" description="Low complexity" evidence="1">
    <location>
        <begin position="311"/>
        <end position="323"/>
    </location>
</feature>
<evidence type="ECO:0000256" key="1">
    <source>
        <dbReference type="SAM" id="MobiDB-lite"/>
    </source>
</evidence>
<proteinExistence type="predicted"/>
<dbReference type="Proteomes" id="UP000265515">
    <property type="component" value="Unassembled WGS sequence"/>
</dbReference>
<dbReference type="Gramene" id="GBG62087">
    <property type="protein sequence ID" value="GBG62087"/>
    <property type="gene ID" value="CBR_g28563"/>
</dbReference>
<dbReference type="InterPro" id="IPR021109">
    <property type="entry name" value="Peptidase_aspartic_dom_sf"/>
</dbReference>
<evidence type="ECO:0000313" key="3">
    <source>
        <dbReference type="Proteomes" id="UP000265515"/>
    </source>
</evidence>
<comment type="caution">
    <text evidence="2">The sequence shown here is derived from an EMBL/GenBank/DDBJ whole genome shotgun (WGS) entry which is preliminary data.</text>
</comment>
<gene>
    <name evidence="2" type="ORF">CBR_g28563</name>
</gene>
<dbReference type="EMBL" id="BFEA01000025">
    <property type="protein sequence ID" value="GBG62087.1"/>
    <property type="molecule type" value="Genomic_DNA"/>
</dbReference>
<keyword evidence="3" id="KW-1185">Reference proteome</keyword>
<feature type="region of interest" description="Disordered" evidence="1">
    <location>
        <begin position="291"/>
        <end position="328"/>
    </location>
</feature>
<evidence type="ECO:0000313" key="2">
    <source>
        <dbReference type="EMBL" id="GBG62087.1"/>
    </source>
</evidence>
<reference evidence="2 3" key="1">
    <citation type="journal article" date="2018" name="Cell">
        <title>The Chara Genome: Secondary Complexity and Implications for Plant Terrestrialization.</title>
        <authorList>
            <person name="Nishiyama T."/>
            <person name="Sakayama H."/>
            <person name="Vries J.D."/>
            <person name="Buschmann H."/>
            <person name="Saint-Marcoux D."/>
            <person name="Ullrich K.K."/>
            <person name="Haas F.B."/>
            <person name="Vanderstraeten L."/>
            <person name="Becker D."/>
            <person name="Lang D."/>
            <person name="Vosolsobe S."/>
            <person name="Rombauts S."/>
            <person name="Wilhelmsson P.K.I."/>
            <person name="Janitza P."/>
            <person name="Kern R."/>
            <person name="Heyl A."/>
            <person name="Rumpler F."/>
            <person name="Villalobos L.I.A.C."/>
            <person name="Clay J.M."/>
            <person name="Skokan R."/>
            <person name="Toyoda A."/>
            <person name="Suzuki Y."/>
            <person name="Kagoshima H."/>
            <person name="Schijlen E."/>
            <person name="Tajeshwar N."/>
            <person name="Catarino B."/>
            <person name="Hetherington A.J."/>
            <person name="Saltykova A."/>
            <person name="Bonnot C."/>
            <person name="Breuninger H."/>
            <person name="Symeonidi A."/>
            <person name="Radhakrishnan G.V."/>
            <person name="Van Nieuwerburgh F."/>
            <person name="Deforce D."/>
            <person name="Chang C."/>
            <person name="Karol K.G."/>
            <person name="Hedrich R."/>
            <person name="Ulvskov P."/>
            <person name="Glockner G."/>
            <person name="Delwiche C.F."/>
            <person name="Petrasek J."/>
            <person name="Van de Peer Y."/>
            <person name="Friml J."/>
            <person name="Beilby M."/>
            <person name="Dolan L."/>
            <person name="Kohara Y."/>
            <person name="Sugano S."/>
            <person name="Fujiyama A."/>
            <person name="Delaux P.-M."/>
            <person name="Quint M."/>
            <person name="TheiBen G."/>
            <person name="Hagemann M."/>
            <person name="Harholt J."/>
            <person name="Dunand C."/>
            <person name="Zachgo S."/>
            <person name="Langdale J."/>
            <person name="Maumus F."/>
            <person name="Straeten D.V.D."/>
            <person name="Gould S.B."/>
            <person name="Rensing S.A."/>
        </authorList>
    </citation>
    <scope>NUCLEOTIDE SEQUENCE [LARGE SCALE GENOMIC DNA]</scope>
    <source>
        <strain evidence="2 3">S276</strain>
    </source>
</reference>
<protein>
    <submittedName>
        <fullName evidence="2">Uncharacterized protein</fullName>
    </submittedName>
</protein>
<dbReference type="Gene3D" id="2.40.70.10">
    <property type="entry name" value="Acid Proteases"/>
    <property type="match status" value="1"/>
</dbReference>
<name>A0A388JWE3_CHABU</name>
<feature type="compositionally biased region" description="Basic and acidic residues" evidence="1">
    <location>
        <begin position="297"/>
        <end position="310"/>
    </location>
</feature>
<sequence length="505" mass="54479">MAQLRDYLHTAVPASLMDVGVDVVDLHAYVAKIDREFKTRRYDDIDAPLLYIRIQIGEATCIALIDCGATRNHMSQDFLARDFDASCEQTLPSEKVLCSSFDSPCSTREGEFKDLGAGYTLNGGTDGDRVKPRKLAAVARLLRCAVEKATSRVRSLQTVAMNMRRLDGTCGSNPLEIASKEESCQHGEREKSCEHKGIEGSGMNEMVEKESENQIVSLGGGGGGGGGGGANDYLTPEQCRKGSIYAESQWKSGDGEMSKTVIRLQREVIGEDVKERARTVGQLFEWPVSPLELDESSPEKNGGHSTRRESTSSVTRSTSTPESGTTFEATTLASVGSKFVSSTKIILDSENGRGESLEMQMVDAMSGETMTAGATRTRAWQEMRLMHTEYGESPAAGSSVMSIAFEQASERRESIIAYDPETANGQAKTGCKCRCGETGSNEGASTVMDGWLLAELERIAPMVGCCFSTSSLLVHSASEASFLSSHDCFCYVALSIELTCMGLTG</sequence>